<accession>A0A7X2HQG0</accession>
<gene>
    <name evidence="1" type="ORF">GJQ57_19165</name>
</gene>
<proteinExistence type="predicted"/>
<dbReference type="PROSITE" id="PS51257">
    <property type="entry name" value="PROKAR_LIPOPROTEIN"/>
    <property type="match status" value="1"/>
</dbReference>
<evidence type="ECO:0000313" key="1">
    <source>
        <dbReference type="EMBL" id="MRT00767.1"/>
    </source>
</evidence>
<evidence type="ECO:0008006" key="3">
    <source>
        <dbReference type="Google" id="ProtNLM"/>
    </source>
</evidence>
<dbReference type="RefSeq" id="WP_154207983.1">
    <property type="nucleotide sequence ID" value="NZ_WJYN01000008.1"/>
</dbReference>
<reference evidence="1 2" key="1">
    <citation type="submission" date="2019-11" db="EMBL/GenBank/DDBJ databases">
        <title>Phenotypic characterization of an OXA-22 and OXA-60 co-producing Ralstonia pickettii clinical strain.</title>
        <authorList>
            <person name="He F."/>
        </authorList>
    </citation>
    <scope>NUCLEOTIDE SEQUENCE [LARGE SCALE GENOMIC DNA]</scope>
    <source>
        <strain evidence="1 2">PSLESD1</strain>
    </source>
</reference>
<comment type="caution">
    <text evidence="1">The sequence shown here is derived from an EMBL/GenBank/DDBJ whole genome shotgun (WGS) entry which is preliminary data.</text>
</comment>
<sequence length="155" mass="17645">MRVVLAPLLAAALLCGCTVYSKVKLYDGPHQDQKNLSLLYVDPHVVVRRFDTITEQPTDARALVHSAGKRREIIEMLPGQHELDAQFLLLCRKSELATLKFNAEAGQSYRLTYDLGEKSAWWRPFVVAYHGENIEEKASMFDSMCNVQIIRVPLR</sequence>
<organism evidence="1 2">
    <name type="scientific">Ralstonia pickettii</name>
    <name type="common">Burkholderia pickettii</name>
    <dbReference type="NCBI Taxonomy" id="329"/>
    <lineage>
        <taxon>Bacteria</taxon>
        <taxon>Pseudomonadati</taxon>
        <taxon>Pseudomonadota</taxon>
        <taxon>Betaproteobacteria</taxon>
        <taxon>Burkholderiales</taxon>
        <taxon>Burkholderiaceae</taxon>
        <taxon>Ralstonia</taxon>
    </lineage>
</organism>
<dbReference type="AlphaFoldDB" id="A0A7X2HQG0"/>
<evidence type="ECO:0000313" key="2">
    <source>
        <dbReference type="Proteomes" id="UP000441032"/>
    </source>
</evidence>
<protein>
    <recommendedName>
        <fullName evidence="3">Lipoprotein</fullName>
    </recommendedName>
</protein>
<dbReference type="EMBL" id="WJYN01000008">
    <property type="protein sequence ID" value="MRT00767.1"/>
    <property type="molecule type" value="Genomic_DNA"/>
</dbReference>
<dbReference type="Proteomes" id="UP000441032">
    <property type="component" value="Unassembled WGS sequence"/>
</dbReference>
<name>A0A7X2HQG0_RALPI</name>